<organism evidence="1 2">
    <name type="scientific">Avena sativa</name>
    <name type="common">Oat</name>
    <dbReference type="NCBI Taxonomy" id="4498"/>
    <lineage>
        <taxon>Eukaryota</taxon>
        <taxon>Viridiplantae</taxon>
        <taxon>Streptophyta</taxon>
        <taxon>Embryophyta</taxon>
        <taxon>Tracheophyta</taxon>
        <taxon>Spermatophyta</taxon>
        <taxon>Magnoliopsida</taxon>
        <taxon>Liliopsida</taxon>
        <taxon>Poales</taxon>
        <taxon>Poaceae</taxon>
        <taxon>BOP clade</taxon>
        <taxon>Pooideae</taxon>
        <taxon>Poodae</taxon>
        <taxon>Poeae</taxon>
        <taxon>Poeae Chloroplast Group 1 (Aveneae type)</taxon>
        <taxon>Aveninae</taxon>
        <taxon>Avena</taxon>
    </lineage>
</organism>
<evidence type="ECO:0000313" key="2">
    <source>
        <dbReference type="Proteomes" id="UP001732700"/>
    </source>
</evidence>
<keyword evidence="2" id="KW-1185">Reference proteome</keyword>
<dbReference type="EnsemblPlants" id="AVESA.00010b.r2.2DG0376670.2">
    <property type="protein sequence ID" value="AVESA.00010b.r2.2DG0376670.2.CDS"/>
    <property type="gene ID" value="AVESA.00010b.r2.2DG0376670"/>
</dbReference>
<reference evidence="1" key="2">
    <citation type="submission" date="2025-09" db="UniProtKB">
        <authorList>
            <consortium name="EnsemblPlants"/>
        </authorList>
    </citation>
    <scope>IDENTIFICATION</scope>
</reference>
<dbReference type="Proteomes" id="UP001732700">
    <property type="component" value="Chromosome 2D"/>
</dbReference>
<sequence length="203" mass="21870">MQVVAADASPRQMTTTTTRLESGTLLVGGRELLARSPPEVTLRAGVADAAPGAAFLGTRAAVPSSRHVFPLGTIAKGWRWLSLFRFKIWWMAPKTGSDAAGVPAETQMLLLETKNGAEDAVYALMLPVLEGKFRASLQGAPEEELQFCFESGDPDVQTVEAVDAVFVNSGDNPFKLIKESIKILSKIKGTFSHIENKETPPQS</sequence>
<proteinExistence type="predicted"/>
<reference evidence="1" key="1">
    <citation type="submission" date="2021-05" db="EMBL/GenBank/DDBJ databases">
        <authorList>
            <person name="Scholz U."/>
            <person name="Mascher M."/>
            <person name="Fiebig A."/>
        </authorList>
    </citation>
    <scope>NUCLEOTIDE SEQUENCE [LARGE SCALE GENOMIC DNA]</scope>
</reference>
<name>A0ACD5V596_AVESA</name>
<protein>
    <submittedName>
        <fullName evidence="1">Uncharacterized protein</fullName>
    </submittedName>
</protein>
<evidence type="ECO:0000313" key="1">
    <source>
        <dbReference type="EnsemblPlants" id="AVESA.00010b.r2.2DG0376670.2.CDS"/>
    </source>
</evidence>
<accession>A0ACD5V596</accession>